<dbReference type="InParanoid" id="A0A0C3AVD1"/>
<feature type="compositionally biased region" description="Polar residues" evidence="1">
    <location>
        <begin position="540"/>
        <end position="550"/>
    </location>
</feature>
<reference evidence="3 4" key="1">
    <citation type="submission" date="2014-04" db="EMBL/GenBank/DDBJ databases">
        <authorList>
            <consortium name="DOE Joint Genome Institute"/>
            <person name="Kuo A."/>
            <person name="Kohler A."/>
            <person name="Nagy L.G."/>
            <person name="Floudas D."/>
            <person name="Copeland A."/>
            <person name="Barry K.W."/>
            <person name="Cichocki N."/>
            <person name="Veneault-Fourrey C."/>
            <person name="LaButti K."/>
            <person name="Lindquist E.A."/>
            <person name="Lipzen A."/>
            <person name="Lundell T."/>
            <person name="Morin E."/>
            <person name="Murat C."/>
            <person name="Sun H."/>
            <person name="Tunlid A."/>
            <person name="Henrissat B."/>
            <person name="Grigoriev I.V."/>
            <person name="Hibbett D.S."/>
            <person name="Martin F."/>
            <person name="Nordberg H.P."/>
            <person name="Cantor M.N."/>
            <person name="Hua S.X."/>
        </authorList>
    </citation>
    <scope>NUCLEOTIDE SEQUENCE [LARGE SCALE GENOMIC DNA]</scope>
    <source>
        <strain evidence="3 4">Foug A</strain>
    </source>
</reference>
<evidence type="ECO:0000313" key="3">
    <source>
        <dbReference type="EMBL" id="KIM68917.1"/>
    </source>
</evidence>
<dbReference type="InterPro" id="IPR027267">
    <property type="entry name" value="AH/BAR_dom_sf"/>
</dbReference>
<gene>
    <name evidence="3" type="ORF">SCLCIDRAFT_902623</name>
</gene>
<feature type="compositionally biased region" description="Pro residues" evidence="1">
    <location>
        <begin position="19"/>
        <end position="33"/>
    </location>
</feature>
<dbReference type="OrthoDB" id="9976382at2759"/>
<dbReference type="AlphaFoldDB" id="A0A0C3AVD1"/>
<dbReference type="InterPro" id="IPR036871">
    <property type="entry name" value="PX_dom_sf"/>
</dbReference>
<protein>
    <recommendedName>
        <fullName evidence="2">PX domain-containing protein</fullName>
    </recommendedName>
</protein>
<dbReference type="FunCoup" id="A0A0C3AVD1">
    <property type="interactions" value="42"/>
</dbReference>
<feature type="domain" description="PX" evidence="2">
    <location>
        <begin position="88"/>
        <end position="203"/>
    </location>
</feature>
<dbReference type="PANTHER" id="PTHR47433:SF1">
    <property type="entry name" value="VACUOLAR PROTEIN SORTING-ASSOCIATED PROTEIN 17"/>
    <property type="match status" value="1"/>
</dbReference>
<dbReference type="HOGENOM" id="CLU_015466_0_0_1"/>
<name>A0A0C3AVD1_9AGAM</name>
<evidence type="ECO:0000313" key="4">
    <source>
        <dbReference type="Proteomes" id="UP000053989"/>
    </source>
</evidence>
<organism evidence="3 4">
    <name type="scientific">Scleroderma citrinum Foug A</name>
    <dbReference type="NCBI Taxonomy" id="1036808"/>
    <lineage>
        <taxon>Eukaryota</taxon>
        <taxon>Fungi</taxon>
        <taxon>Dikarya</taxon>
        <taxon>Basidiomycota</taxon>
        <taxon>Agaricomycotina</taxon>
        <taxon>Agaricomycetes</taxon>
        <taxon>Agaricomycetidae</taxon>
        <taxon>Boletales</taxon>
        <taxon>Sclerodermatineae</taxon>
        <taxon>Sclerodermataceae</taxon>
        <taxon>Scleroderma</taxon>
    </lineage>
</organism>
<feature type="compositionally biased region" description="Low complexity" evidence="1">
    <location>
        <begin position="485"/>
        <end position="505"/>
    </location>
</feature>
<dbReference type="STRING" id="1036808.A0A0C3AVD1"/>
<dbReference type="Proteomes" id="UP000053989">
    <property type="component" value="Unassembled WGS sequence"/>
</dbReference>
<dbReference type="Gene3D" id="1.20.1270.60">
    <property type="entry name" value="Arfaptin homology (AH) domain/BAR domain"/>
    <property type="match status" value="1"/>
</dbReference>
<feature type="compositionally biased region" description="Polar residues" evidence="1">
    <location>
        <begin position="587"/>
        <end position="604"/>
    </location>
</feature>
<dbReference type="InterPro" id="IPR037907">
    <property type="entry name" value="Vps17_PX"/>
</dbReference>
<dbReference type="Gene3D" id="3.30.1520.10">
    <property type="entry name" value="Phox-like domain"/>
    <property type="match status" value="1"/>
</dbReference>
<accession>A0A0C3AVD1</accession>
<dbReference type="CDD" id="cd07596">
    <property type="entry name" value="BAR_SNX"/>
    <property type="match status" value="1"/>
</dbReference>
<dbReference type="SMART" id="SM00312">
    <property type="entry name" value="PX"/>
    <property type="match status" value="1"/>
</dbReference>
<dbReference type="EMBL" id="KN822008">
    <property type="protein sequence ID" value="KIM68917.1"/>
    <property type="molecule type" value="Genomic_DNA"/>
</dbReference>
<dbReference type="GO" id="GO:0005829">
    <property type="term" value="C:cytosol"/>
    <property type="evidence" value="ECO:0007669"/>
    <property type="project" value="GOC"/>
</dbReference>
<dbReference type="Pfam" id="PF00787">
    <property type="entry name" value="PX"/>
    <property type="match status" value="1"/>
</dbReference>
<dbReference type="GO" id="GO:0005768">
    <property type="term" value="C:endosome"/>
    <property type="evidence" value="ECO:0007669"/>
    <property type="project" value="TreeGrafter"/>
</dbReference>
<evidence type="ECO:0000256" key="1">
    <source>
        <dbReference type="SAM" id="MobiDB-lite"/>
    </source>
</evidence>
<feature type="compositionally biased region" description="Polar residues" evidence="1">
    <location>
        <begin position="1"/>
        <end position="11"/>
    </location>
</feature>
<dbReference type="InterPro" id="IPR015404">
    <property type="entry name" value="Vps5_C"/>
</dbReference>
<dbReference type="CDD" id="cd06891">
    <property type="entry name" value="PX_Vps17p"/>
    <property type="match status" value="1"/>
</dbReference>
<reference evidence="4" key="2">
    <citation type="submission" date="2015-01" db="EMBL/GenBank/DDBJ databases">
        <title>Evolutionary Origins and Diversification of the Mycorrhizal Mutualists.</title>
        <authorList>
            <consortium name="DOE Joint Genome Institute"/>
            <consortium name="Mycorrhizal Genomics Consortium"/>
            <person name="Kohler A."/>
            <person name="Kuo A."/>
            <person name="Nagy L.G."/>
            <person name="Floudas D."/>
            <person name="Copeland A."/>
            <person name="Barry K.W."/>
            <person name="Cichocki N."/>
            <person name="Veneault-Fourrey C."/>
            <person name="LaButti K."/>
            <person name="Lindquist E.A."/>
            <person name="Lipzen A."/>
            <person name="Lundell T."/>
            <person name="Morin E."/>
            <person name="Murat C."/>
            <person name="Riley R."/>
            <person name="Ohm R."/>
            <person name="Sun H."/>
            <person name="Tunlid A."/>
            <person name="Henrissat B."/>
            <person name="Grigoriev I.V."/>
            <person name="Hibbett D.S."/>
            <person name="Martin F."/>
        </authorList>
    </citation>
    <scope>NUCLEOTIDE SEQUENCE [LARGE SCALE GENOMIC DNA]</scope>
    <source>
        <strain evidence="4">Foug A</strain>
    </source>
</reference>
<dbReference type="Pfam" id="PF09325">
    <property type="entry name" value="Vps5"/>
    <property type="match status" value="1"/>
</dbReference>
<dbReference type="GO" id="GO:0006886">
    <property type="term" value="P:intracellular protein transport"/>
    <property type="evidence" value="ECO:0007669"/>
    <property type="project" value="TreeGrafter"/>
</dbReference>
<dbReference type="GO" id="GO:0042147">
    <property type="term" value="P:retrograde transport, endosome to Golgi"/>
    <property type="evidence" value="ECO:0007669"/>
    <property type="project" value="TreeGrafter"/>
</dbReference>
<dbReference type="InterPro" id="IPR053055">
    <property type="entry name" value="VPS17"/>
</dbReference>
<dbReference type="GO" id="GO:0030905">
    <property type="term" value="C:retromer, tubulation complex"/>
    <property type="evidence" value="ECO:0007669"/>
    <property type="project" value="TreeGrafter"/>
</dbReference>
<feature type="region of interest" description="Disordered" evidence="1">
    <location>
        <begin position="449"/>
        <end position="608"/>
    </location>
</feature>
<dbReference type="PROSITE" id="PS50195">
    <property type="entry name" value="PX"/>
    <property type="match status" value="1"/>
</dbReference>
<keyword evidence="4" id="KW-1185">Reference proteome</keyword>
<feature type="region of interest" description="Disordered" evidence="1">
    <location>
        <begin position="1"/>
        <end position="83"/>
    </location>
</feature>
<sequence>MFDPLNSTASIFANGESNPAPPWPTTPHEPNSPIPNLRRATPSALVTSQPVESDGPYGREPRIYGQPEPGLISPQTTTGSNGIKFEKKEPYLRVRITGMDRNRRDILVKFDAQTNLSNFTGTAYRNVSRSYYEFQQFYEALLNSCPHTIIPALPLAQTSAPTDEEDDRLVRIMLQRWLTRICEDPIVMHDEDLRLFIDSDFGYQPILRPRRKTSSGFSLIRRGVPDEDEVLQRARFELTKLETQFFDAAKAIDKLAITRRTLSTAHAEMGNKLVNVASTEAHPPLANALRKLGRAWHSLSDLDQAQSISECVVIGDTFGYQGLNARSAKEALLQRAGVLEEHQAAAKAVASKKRGIERLKVSSNIRPERVDEALEELEEASKYEQTLAQRANGISQNLHRALEVHDKNVSGDITTALIEHARSSLMYEKQLLKELEALKNDVNNANLKTVAQPNSIPRPSIIPPLEDDMRSSIRPVTSALPMPRPASSFPAFASTSALPSPKQQPSSPPSVPGPSTSRRPPVSPPPPSSASPLGGRFRDGTQSMIVQPSVTPAGPLFTGTPSPSLSQDPLLGKSTPTSASPVHPLSGASSSTKLDPSHRPSTPQFDPLANLTAATMSQSMRVQPSRPRLDAKIAASKLANMF</sequence>
<dbReference type="InterPro" id="IPR001683">
    <property type="entry name" value="PX_dom"/>
</dbReference>
<dbReference type="PANTHER" id="PTHR47433">
    <property type="entry name" value="VACUOLAR PROTEIN SORTING-ASSOCIATED PROTEIN 17"/>
    <property type="match status" value="1"/>
</dbReference>
<dbReference type="SUPFAM" id="SSF64268">
    <property type="entry name" value="PX domain"/>
    <property type="match status" value="1"/>
</dbReference>
<dbReference type="GO" id="GO:0032266">
    <property type="term" value="F:phosphatidylinositol-3-phosphate binding"/>
    <property type="evidence" value="ECO:0007669"/>
    <property type="project" value="TreeGrafter"/>
</dbReference>
<proteinExistence type="predicted"/>
<evidence type="ECO:0000259" key="2">
    <source>
        <dbReference type="PROSITE" id="PS50195"/>
    </source>
</evidence>